<feature type="compositionally biased region" description="Basic and acidic residues" evidence="1">
    <location>
        <begin position="31"/>
        <end position="49"/>
    </location>
</feature>
<feature type="non-terminal residue" evidence="2">
    <location>
        <position position="62"/>
    </location>
</feature>
<feature type="compositionally biased region" description="Basic and acidic residues" evidence="1">
    <location>
        <begin position="1"/>
        <end position="13"/>
    </location>
</feature>
<dbReference type="Proteomes" id="UP001381693">
    <property type="component" value="Unassembled WGS sequence"/>
</dbReference>
<feature type="region of interest" description="Disordered" evidence="1">
    <location>
        <begin position="1"/>
        <end position="62"/>
    </location>
</feature>
<evidence type="ECO:0000256" key="1">
    <source>
        <dbReference type="SAM" id="MobiDB-lite"/>
    </source>
</evidence>
<dbReference type="AlphaFoldDB" id="A0AAN8WP88"/>
<name>A0AAN8WP88_HALRR</name>
<evidence type="ECO:0000313" key="3">
    <source>
        <dbReference type="Proteomes" id="UP001381693"/>
    </source>
</evidence>
<evidence type="ECO:0000313" key="2">
    <source>
        <dbReference type="EMBL" id="KAK7067646.1"/>
    </source>
</evidence>
<comment type="caution">
    <text evidence="2">The sequence shown here is derived from an EMBL/GenBank/DDBJ whole genome shotgun (WGS) entry which is preliminary data.</text>
</comment>
<dbReference type="EMBL" id="JAXCGZ010017878">
    <property type="protein sequence ID" value="KAK7067646.1"/>
    <property type="molecule type" value="Genomic_DNA"/>
</dbReference>
<gene>
    <name evidence="2" type="ORF">SK128_022180</name>
</gene>
<sequence length="62" mass="6972">MGPREECHGHGPEGRVPVPWAPEKSASAMGPREERGKESEEGRVRDKVRLVFGEEEEEEDGR</sequence>
<organism evidence="2 3">
    <name type="scientific">Halocaridina rubra</name>
    <name type="common">Hawaiian red shrimp</name>
    <dbReference type="NCBI Taxonomy" id="373956"/>
    <lineage>
        <taxon>Eukaryota</taxon>
        <taxon>Metazoa</taxon>
        <taxon>Ecdysozoa</taxon>
        <taxon>Arthropoda</taxon>
        <taxon>Crustacea</taxon>
        <taxon>Multicrustacea</taxon>
        <taxon>Malacostraca</taxon>
        <taxon>Eumalacostraca</taxon>
        <taxon>Eucarida</taxon>
        <taxon>Decapoda</taxon>
        <taxon>Pleocyemata</taxon>
        <taxon>Caridea</taxon>
        <taxon>Atyoidea</taxon>
        <taxon>Atyidae</taxon>
        <taxon>Halocaridina</taxon>
    </lineage>
</organism>
<keyword evidence="3" id="KW-1185">Reference proteome</keyword>
<feature type="compositionally biased region" description="Acidic residues" evidence="1">
    <location>
        <begin position="53"/>
        <end position="62"/>
    </location>
</feature>
<accession>A0AAN8WP88</accession>
<reference evidence="2 3" key="1">
    <citation type="submission" date="2023-11" db="EMBL/GenBank/DDBJ databases">
        <title>Halocaridina rubra genome assembly.</title>
        <authorList>
            <person name="Smith C."/>
        </authorList>
    </citation>
    <scope>NUCLEOTIDE SEQUENCE [LARGE SCALE GENOMIC DNA]</scope>
    <source>
        <strain evidence="2">EP-1</strain>
        <tissue evidence="2">Whole</tissue>
    </source>
</reference>
<proteinExistence type="predicted"/>
<protein>
    <submittedName>
        <fullName evidence="2">Uncharacterized protein</fullName>
    </submittedName>
</protein>